<feature type="region of interest" description="Disordered" evidence="1">
    <location>
        <begin position="112"/>
        <end position="175"/>
    </location>
</feature>
<evidence type="ECO:0000313" key="2">
    <source>
        <dbReference type="EMBL" id="AXH44884.1"/>
    </source>
</evidence>
<accession>A0A345KPD2</accession>
<dbReference type="EMBL" id="MH450129">
    <property type="protein sequence ID" value="AXH44884.1"/>
    <property type="molecule type" value="Genomic_DNA"/>
</dbReference>
<sequence length="640" mass="67634">MKVTLESLIEAAQATDSNGKTLAAADRQAKITELLQDADRANVDAILNESIEKYRDLDASDPQDDAELFGLELLVDTMASARGLQTKFAEADAAKAQQRAELAARVDELTADTEPAGDAGQPAEQTADPAATETTGDPAVVDGAEAGTTGDPTTTNDDPNEGGSTESAETNEGAGDMVAASGKRSHFSVGAVAARKPGTVRAPDDKAAEAELRAGVTITASSGVRGHTTGQELDGIKGLAAAAAATVRGLPTKGVRAHAKADVASLAIAYPDELVASAERDFGSIMRNAVDESRLPGDSIVAAGGWCAPSETLYEIPGSLTDANAGLINLPEVQVHRGGLRFRRQIDFGTIYSGGMAGRVMTEAMSESADPEDYTKVFYRVDCPEFDEVRADAVYTGASAGILQNHAYPEEVEAQIAELVAAHSHRINEISLERMEAIFSGAGHNQVNFTNTFGPSTVGASLNAIEWVITNERTRLRASESMRFKVAIPNWYKTVFRADYANRNGVDNALDVSDAQIDTWFSQRGASVDWTYDWQDALSLGSAGVGGATTANTLPTSVKVMVWPEGTIVRGRGDIINMEAIYDSAGLETNDFLRLFMEEQLVVVWRAYRGSLLTLPLSASGATGAARNLDGNGKIIVPTP</sequence>
<dbReference type="Proteomes" id="UP000257630">
    <property type="component" value="Segment"/>
</dbReference>
<dbReference type="GeneID" id="63026702"/>
<evidence type="ECO:0000256" key="1">
    <source>
        <dbReference type="SAM" id="MobiDB-lite"/>
    </source>
</evidence>
<dbReference type="KEGG" id="vg:63026702"/>
<proteinExistence type="predicted"/>
<dbReference type="RefSeq" id="YP_010002155.1">
    <property type="nucleotide sequence ID" value="NC_053241.1"/>
</dbReference>
<organism evidence="2 3">
    <name type="scientific">Gordonia phage Ribeye</name>
    <dbReference type="NCBI Taxonomy" id="2250417"/>
    <lineage>
        <taxon>Viruses</taxon>
        <taxon>Duplodnaviria</taxon>
        <taxon>Heunggongvirae</taxon>
        <taxon>Uroviricota</taxon>
        <taxon>Caudoviricetes</taxon>
        <taxon>Stackebrandtviridae</taxon>
        <taxon>Schenleyvirinae</taxon>
        <taxon>Kroosvirus</taxon>
        <taxon>Kroosvirus ribeye</taxon>
    </lineage>
</organism>
<protein>
    <submittedName>
        <fullName evidence="2">Major capsid hexamer protein</fullName>
    </submittedName>
</protein>
<dbReference type="NCBIfam" id="NF033847">
    <property type="entry name" value="MCP_Sipho"/>
    <property type="match status" value="1"/>
</dbReference>
<name>A0A345KPD2_9CAUD</name>
<keyword evidence="3" id="KW-1185">Reference proteome</keyword>
<gene>
    <name evidence="2" type="primary">21</name>
    <name evidence="2" type="ORF">SEA_RIBEYE_21</name>
</gene>
<dbReference type="InterPro" id="IPR047790">
    <property type="entry name" value="MCP_Sipho"/>
</dbReference>
<reference evidence="2 3" key="1">
    <citation type="submission" date="2018-06" db="EMBL/GenBank/DDBJ databases">
        <authorList>
            <person name="Plymale R.C."/>
            <person name="Vermillion C.D."/>
            <person name="Bowman H."/>
            <person name="Gills J.R."/>
            <person name="Wooten L.C."/>
            <person name="Askins J.L."/>
            <person name="Brownlee C.M."/>
            <person name="Davis H.K."/>
            <person name="Edmondson E.M."/>
            <person name="Edwards S.L."/>
            <person name="Haberman K.L."/>
            <person name="Jacobs K.R."/>
            <person name="Jones G.C."/>
            <person name="Livingston L.W."/>
            <person name="Masengale M.E."/>
            <person name="Morrison C.M."/>
            <person name="Mullins A.M."/>
            <person name="Pate M.D."/>
            <person name="Pennington B.T."/>
            <person name="Pickard K.N."/>
            <person name="Rainwater D.R."/>
            <person name="Studdard A.C."/>
            <person name="Walker A.L."/>
            <person name="Reyna N.S."/>
            <person name="Garlena R.A."/>
            <person name="Russell D.A."/>
            <person name="Pope W.H."/>
            <person name="Jacobs-Sera D."/>
            <person name="Hendrix R.W."/>
            <person name="Hatfull G.F."/>
        </authorList>
    </citation>
    <scope>NUCLEOTIDE SEQUENCE [LARGE SCALE GENOMIC DNA]</scope>
</reference>
<evidence type="ECO:0000313" key="3">
    <source>
        <dbReference type="Proteomes" id="UP000257630"/>
    </source>
</evidence>
<feature type="compositionally biased region" description="Low complexity" evidence="1">
    <location>
        <begin position="142"/>
        <end position="157"/>
    </location>
</feature>